<feature type="domain" description="Metalloprotease TldD/E N-terminal" evidence="5">
    <location>
        <begin position="17"/>
        <end position="79"/>
    </location>
</feature>
<proteinExistence type="inferred from homology"/>
<dbReference type="InterPro" id="IPR045569">
    <property type="entry name" value="Metalloprtase-TldD/E_C"/>
</dbReference>
<dbReference type="GO" id="GO:0006508">
    <property type="term" value="P:proteolysis"/>
    <property type="evidence" value="ECO:0007669"/>
    <property type="project" value="UniProtKB-KW"/>
</dbReference>
<dbReference type="Proteomes" id="UP000649604">
    <property type="component" value="Unassembled WGS sequence"/>
</dbReference>
<dbReference type="InterPro" id="IPR036059">
    <property type="entry name" value="TldD/PmbA_sf"/>
</dbReference>
<dbReference type="PANTHER" id="PTHR30624:SF0">
    <property type="entry name" value="METALLOPROTEASE SLR0863"/>
    <property type="match status" value="1"/>
</dbReference>
<evidence type="ECO:0000256" key="3">
    <source>
        <dbReference type="ARBA" id="ARBA00022801"/>
    </source>
</evidence>
<gene>
    <name evidence="8" type="ORF">GF339_09400</name>
</gene>
<feature type="domain" description="Metalloprotease TldD/E C-terminal" evidence="6">
    <location>
        <begin position="222"/>
        <end position="453"/>
    </location>
</feature>
<dbReference type="Pfam" id="PF19290">
    <property type="entry name" value="PmbA_TldD_2nd"/>
    <property type="match status" value="1"/>
</dbReference>
<dbReference type="EMBL" id="WJJP01000297">
    <property type="protein sequence ID" value="MBD3324787.1"/>
    <property type="molecule type" value="Genomic_DNA"/>
</dbReference>
<dbReference type="PANTHER" id="PTHR30624">
    <property type="entry name" value="UNCHARACTERIZED PROTEIN TLDD AND PMBA"/>
    <property type="match status" value="1"/>
</dbReference>
<dbReference type="Gene3D" id="3.30.2290.10">
    <property type="entry name" value="PmbA/TldD superfamily"/>
    <property type="match status" value="1"/>
</dbReference>
<keyword evidence="4" id="KW-0482">Metalloprotease</keyword>
<comment type="caution">
    <text evidence="8">The sequence shown here is derived from an EMBL/GenBank/DDBJ whole genome shotgun (WGS) entry which is preliminary data.</text>
</comment>
<evidence type="ECO:0000256" key="1">
    <source>
        <dbReference type="ARBA" id="ARBA00005836"/>
    </source>
</evidence>
<comment type="similarity">
    <text evidence="1">Belongs to the peptidase U62 family.</text>
</comment>
<dbReference type="InterPro" id="IPR002510">
    <property type="entry name" value="Metalloprtase-TldD/E_N"/>
</dbReference>
<dbReference type="InterPro" id="IPR025502">
    <property type="entry name" value="TldD"/>
</dbReference>
<dbReference type="Pfam" id="PF19289">
    <property type="entry name" value="PmbA_TldD_3rd"/>
    <property type="match status" value="1"/>
</dbReference>
<keyword evidence="3" id="KW-0378">Hydrolase</keyword>
<dbReference type="GO" id="GO:0005829">
    <property type="term" value="C:cytosol"/>
    <property type="evidence" value="ECO:0007669"/>
    <property type="project" value="TreeGrafter"/>
</dbReference>
<evidence type="ECO:0000259" key="7">
    <source>
        <dbReference type="Pfam" id="PF19290"/>
    </source>
</evidence>
<sequence length="454" mass="49817">MFDQLQQILSRIDAEYADIRYETKHDTVIRFDGKELTQIGTNTTDGYVLRVLKHGGLASVVFTKASDAEQAARTALENAELIANRLTKPIQFAPAEVVQESFSPPLSEDPRDVSMTEKLDLVQAYNAIPLGHDQIATTTFNYAELIREKYFLNTEGTELREDLVTTRLVGLITSKDGHVTQNVRVSTGGSHGFAPVRNQEAYVEQRTKIALDLLKARPVKGGVYNVVLNPSLAGVFTHEAFGHFSEADIIETLPAMREKMRIGGKLGHDAVNIVDNATLPDQVGFYKYDDEGVKVRPVQLMRAGVLTGRLHSRRTAAEFSEPVSGHCVAEDYRYAPMVRMGTIFIEPGSHTFDALLARLDDGLYICDAKGGQTEGENFTFGAQYGYVVKQGKINELIRDINISGNLYQTLQDITAVGDDFVLSKAGGCGKGQLNIRSCHGGPHILVNQLVVGGV</sequence>
<evidence type="ECO:0000259" key="5">
    <source>
        <dbReference type="Pfam" id="PF01523"/>
    </source>
</evidence>
<dbReference type="InterPro" id="IPR045570">
    <property type="entry name" value="Metalloprtase-TldD/E_cen_dom"/>
</dbReference>
<dbReference type="Pfam" id="PF01523">
    <property type="entry name" value="PmbA_TldD_1st"/>
    <property type="match status" value="1"/>
</dbReference>
<evidence type="ECO:0000256" key="2">
    <source>
        <dbReference type="ARBA" id="ARBA00022670"/>
    </source>
</evidence>
<keyword evidence="2" id="KW-0645">Protease</keyword>
<dbReference type="InterPro" id="IPR051463">
    <property type="entry name" value="Peptidase_U62_metallo"/>
</dbReference>
<feature type="domain" description="Metalloprotease TldD/E central" evidence="7">
    <location>
        <begin position="108"/>
        <end position="193"/>
    </location>
</feature>
<evidence type="ECO:0000259" key="6">
    <source>
        <dbReference type="Pfam" id="PF19289"/>
    </source>
</evidence>
<reference evidence="8" key="1">
    <citation type="submission" date="2019-11" db="EMBL/GenBank/DDBJ databases">
        <title>Microbial mats filling the niche in hypersaline microbial mats.</title>
        <authorList>
            <person name="Wong H.L."/>
            <person name="Macleod F.I."/>
            <person name="White R.A. III"/>
            <person name="Burns B.P."/>
        </authorList>
    </citation>
    <scope>NUCLEOTIDE SEQUENCE</scope>
    <source>
        <strain evidence="8">Rbin_158</strain>
    </source>
</reference>
<organism evidence="8 9">
    <name type="scientific">candidate division KSB3 bacterium</name>
    <dbReference type="NCBI Taxonomy" id="2044937"/>
    <lineage>
        <taxon>Bacteria</taxon>
        <taxon>candidate division KSB3</taxon>
    </lineage>
</organism>
<dbReference type="GO" id="GO:0008237">
    <property type="term" value="F:metallopeptidase activity"/>
    <property type="evidence" value="ECO:0007669"/>
    <property type="project" value="UniProtKB-KW"/>
</dbReference>
<dbReference type="PIRSF" id="PIRSF004919">
    <property type="entry name" value="TldD"/>
    <property type="match status" value="1"/>
</dbReference>
<evidence type="ECO:0000256" key="4">
    <source>
        <dbReference type="ARBA" id="ARBA00023049"/>
    </source>
</evidence>
<dbReference type="InterPro" id="IPR035068">
    <property type="entry name" value="TldD/PmbA_N"/>
</dbReference>
<evidence type="ECO:0000313" key="8">
    <source>
        <dbReference type="EMBL" id="MBD3324787.1"/>
    </source>
</evidence>
<dbReference type="AlphaFoldDB" id="A0A9D5JVQ0"/>
<protein>
    <submittedName>
        <fullName evidence="8">TldD/PmbA family protein</fullName>
    </submittedName>
</protein>
<evidence type="ECO:0000313" key="9">
    <source>
        <dbReference type="Proteomes" id="UP000649604"/>
    </source>
</evidence>
<name>A0A9D5JVQ0_9BACT</name>
<accession>A0A9D5JVQ0</accession>
<dbReference type="SUPFAM" id="SSF111283">
    <property type="entry name" value="Putative modulator of DNA gyrase, PmbA/TldD"/>
    <property type="match status" value="1"/>
</dbReference>